<dbReference type="GO" id="GO:0008173">
    <property type="term" value="F:RNA methyltransferase activity"/>
    <property type="evidence" value="ECO:0007669"/>
    <property type="project" value="InterPro"/>
</dbReference>
<dbReference type="OrthoDB" id="241340at2759"/>
<dbReference type="HOGENOM" id="CLU_392512_0_0_1"/>
<keyword evidence="4" id="KW-0949">S-adenosyl-L-methionine</keyword>
<reference evidence="8 9" key="1">
    <citation type="journal article" date="2004" name="Nature">
        <title>Genome sequence of the ultrasmall unicellular red alga Cyanidioschyzon merolae 10D.</title>
        <authorList>
            <person name="Matsuzaki M."/>
            <person name="Misumi O."/>
            <person name="Shin-i T."/>
            <person name="Maruyama S."/>
            <person name="Takahara M."/>
            <person name="Miyagishima S."/>
            <person name="Mori T."/>
            <person name="Nishida K."/>
            <person name="Yagisawa F."/>
            <person name="Nishida K."/>
            <person name="Yoshida Y."/>
            <person name="Nishimura Y."/>
            <person name="Nakao S."/>
            <person name="Kobayashi T."/>
            <person name="Momoyama Y."/>
            <person name="Higashiyama T."/>
            <person name="Minoda A."/>
            <person name="Sano M."/>
            <person name="Nomoto H."/>
            <person name="Oishi K."/>
            <person name="Hayashi H."/>
            <person name="Ohta F."/>
            <person name="Nishizaka S."/>
            <person name="Haga S."/>
            <person name="Miura S."/>
            <person name="Morishita T."/>
            <person name="Kabeya Y."/>
            <person name="Terasawa K."/>
            <person name="Suzuki Y."/>
            <person name="Ishii Y."/>
            <person name="Asakawa S."/>
            <person name="Takano H."/>
            <person name="Ohta N."/>
            <person name="Kuroiwa H."/>
            <person name="Tanaka K."/>
            <person name="Shimizu N."/>
            <person name="Sugano S."/>
            <person name="Sato N."/>
            <person name="Nozaki H."/>
            <person name="Ogasawara N."/>
            <person name="Kohara Y."/>
            <person name="Kuroiwa T."/>
        </authorList>
    </citation>
    <scope>NUCLEOTIDE SEQUENCE [LARGE SCALE GENOMIC DNA]</scope>
    <source>
        <strain evidence="8 9">10D</strain>
    </source>
</reference>
<dbReference type="InterPro" id="IPR029028">
    <property type="entry name" value="Alpha/beta_knot_MTases"/>
</dbReference>
<dbReference type="CDD" id="cd18092">
    <property type="entry name" value="SpoU-like_TrmH"/>
    <property type="match status" value="1"/>
</dbReference>
<protein>
    <submittedName>
        <fullName evidence="8">Similar to rRNA methylase SpoU</fullName>
    </submittedName>
</protein>
<dbReference type="SUPFAM" id="SSF75217">
    <property type="entry name" value="alpha/beta knot"/>
    <property type="match status" value="1"/>
</dbReference>
<dbReference type="Pfam" id="PF00588">
    <property type="entry name" value="SpoU_methylase"/>
    <property type="match status" value="1"/>
</dbReference>
<dbReference type="GeneID" id="16997978"/>
<dbReference type="GO" id="GO:0002938">
    <property type="term" value="P:tRNA guanine ribose methylation"/>
    <property type="evidence" value="ECO:0007669"/>
    <property type="project" value="TreeGrafter"/>
</dbReference>
<dbReference type="EMBL" id="AP006502">
    <property type="protein sequence ID" value="BAM83528.1"/>
    <property type="molecule type" value="Genomic_DNA"/>
</dbReference>
<gene>
    <name evidence="8" type="ORF">CYME_CMT634C</name>
</gene>
<dbReference type="Gene3D" id="3.40.1280.10">
    <property type="match status" value="1"/>
</dbReference>
<dbReference type="InterPro" id="IPR001537">
    <property type="entry name" value="SpoU_MeTrfase"/>
</dbReference>
<dbReference type="Gramene" id="CMT634CT">
    <property type="protein sequence ID" value="CMT634CT"/>
    <property type="gene ID" value="CMT634C"/>
</dbReference>
<evidence type="ECO:0000256" key="3">
    <source>
        <dbReference type="ARBA" id="ARBA00022679"/>
    </source>
</evidence>
<dbReference type="PANTHER" id="PTHR43453:SF1">
    <property type="entry name" value="TRNA_RRNA METHYLTRANSFERASE SPOU TYPE DOMAIN-CONTAINING PROTEIN"/>
    <property type="match status" value="1"/>
</dbReference>
<keyword evidence="9" id="KW-1185">Reference proteome</keyword>
<evidence type="ECO:0000313" key="8">
    <source>
        <dbReference type="EMBL" id="BAM83528.1"/>
    </source>
</evidence>
<dbReference type="InterPro" id="IPR029026">
    <property type="entry name" value="tRNA_m1G_MTases_N"/>
</dbReference>
<dbReference type="eggNOG" id="KOG0838">
    <property type="taxonomic scope" value="Eukaryota"/>
</dbReference>
<evidence type="ECO:0000256" key="6">
    <source>
        <dbReference type="ARBA" id="ARBA00022884"/>
    </source>
</evidence>
<keyword evidence="5" id="KW-0819">tRNA processing</keyword>
<evidence type="ECO:0000256" key="4">
    <source>
        <dbReference type="ARBA" id="ARBA00022691"/>
    </source>
</evidence>
<dbReference type="KEGG" id="cme:CYME_CMT634C"/>
<accession>M1VMU1</accession>
<keyword evidence="3" id="KW-0808">Transferase</keyword>
<name>M1VMU1_CYAM1</name>
<dbReference type="AlphaFoldDB" id="M1VMU1"/>
<evidence type="ECO:0000256" key="5">
    <source>
        <dbReference type="ARBA" id="ARBA00022694"/>
    </source>
</evidence>
<evidence type="ECO:0000256" key="1">
    <source>
        <dbReference type="ARBA" id="ARBA00022555"/>
    </source>
</evidence>
<feature type="domain" description="tRNA/rRNA methyltransferase SpoU type" evidence="7">
    <location>
        <begin position="198"/>
        <end position="305"/>
    </location>
</feature>
<evidence type="ECO:0000256" key="2">
    <source>
        <dbReference type="ARBA" id="ARBA00022603"/>
    </source>
</evidence>
<keyword evidence="1" id="KW-0820">tRNA-binding</keyword>
<evidence type="ECO:0000313" key="9">
    <source>
        <dbReference type="Proteomes" id="UP000007014"/>
    </source>
</evidence>
<evidence type="ECO:0000259" key="7">
    <source>
        <dbReference type="Pfam" id="PF00588"/>
    </source>
</evidence>
<reference evidence="8 9" key="2">
    <citation type="journal article" date="2007" name="BMC Biol.">
        <title>A 100%-complete sequence reveals unusually simple genomic features in the hot-spring red alga Cyanidioschyzon merolae.</title>
        <authorList>
            <person name="Nozaki H."/>
            <person name="Takano H."/>
            <person name="Misumi O."/>
            <person name="Terasawa K."/>
            <person name="Matsuzaki M."/>
            <person name="Maruyama S."/>
            <person name="Nishida K."/>
            <person name="Yagisawa F."/>
            <person name="Yoshida Y."/>
            <person name="Fujiwara T."/>
            <person name="Takio S."/>
            <person name="Tamura K."/>
            <person name="Chung S.J."/>
            <person name="Nakamura S."/>
            <person name="Kuroiwa H."/>
            <person name="Tanaka K."/>
            <person name="Sato N."/>
            <person name="Kuroiwa T."/>
        </authorList>
    </citation>
    <scope>NUCLEOTIDE SEQUENCE [LARGE SCALE GENOMIC DNA]</scope>
    <source>
        <strain evidence="8 9">10D</strain>
    </source>
</reference>
<keyword evidence="2 8" id="KW-0489">Methyltransferase</keyword>
<organism evidence="8 9">
    <name type="scientific">Cyanidioschyzon merolae (strain NIES-3377 / 10D)</name>
    <name type="common">Unicellular red alga</name>
    <dbReference type="NCBI Taxonomy" id="280699"/>
    <lineage>
        <taxon>Eukaryota</taxon>
        <taxon>Rhodophyta</taxon>
        <taxon>Bangiophyceae</taxon>
        <taxon>Cyanidiales</taxon>
        <taxon>Cyanidiaceae</taxon>
        <taxon>Cyanidioschyzon</taxon>
    </lineage>
</organism>
<dbReference type="Proteomes" id="UP000007014">
    <property type="component" value="Chromosome 20"/>
</dbReference>
<dbReference type="InterPro" id="IPR033671">
    <property type="entry name" value="TrmH"/>
</dbReference>
<proteinExistence type="predicted"/>
<dbReference type="RefSeq" id="XP_005539564.1">
    <property type="nucleotide sequence ID" value="XM_005539507.1"/>
</dbReference>
<dbReference type="GO" id="GO:0000049">
    <property type="term" value="F:tRNA binding"/>
    <property type="evidence" value="ECO:0007669"/>
    <property type="project" value="UniProtKB-KW"/>
</dbReference>
<sequence length="703" mass="78180">MMRQNDGVGYRLGVWPWNRRPADSELLEPKCRSPRLLFGIGAVLGKPGAYYAMQRIRGARRSHQALCSVYSRRFVASLSESWAEAHTTDAAAEALVQEGVLTRGSREYRLFHGLSATRAEKVLYALRNRTDCVAVVLDGVHGVHNLAAVCRSCDAFGVQNVHFIPPDRYALHSETGSESETGPYATSATAKAHYLGQFLKSAACDTAGGAHKWLSLKTHGSVPELVSRLRALDYRIFVSSVYADRCISLYDLNFVDSRYQKCAFVFGNENSGVSEQLQEAADSLFTIPMYGFVESLNVSVSVATTLSYVTLQLRKQLGSDFPLPVARKREVPYFWLHGGSFGELERTATRGQASNVRGLFKEGRSAFSVFGRRFEQELRKKGLFGLEPSGPNAVLAPVTRQQYARRIQNYLIRRKGGVFGETDPLRRRRHHAETFIGLLAWMSICVRNVEFAHASSLLPVYRAVFSKVDEVMETDASAAAALRVAAQPWSILDDTGAKHCVKLVWEVLEAESATSGIDVAGLRTAVMKLNPRIVATRLLCDVLQIDMHTDLKATEWAAATFGPAAIEEMQSLPQTEWYHIQTAVRLLHACDVRRLFYLSCDSESVSRTDRKTFLHHPRHSLYECYFWDVMRSAGADAPAAGDCDTQNVPVLSFNSYAPDSMELTALANSSGASAEAHEELRPHLHLERAVQAIAFDFQRLRNV</sequence>
<keyword evidence="6" id="KW-0694">RNA-binding</keyword>
<dbReference type="STRING" id="280699.M1VMU1"/>
<dbReference type="PANTHER" id="PTHR43453">
    <property type="entry name" value="RRNA METHYLASE-LIKE"/>
    <property type="match status" value="1"/>
</dbReference>